<evidence type="ECO:0000313" key="3">
    <source>
        <dbReference type="Proteomes" id="UP000265618"/>
    </source>
</evidence>
<feature type="region of interest" description="Disordered" evidence="1">
    <location>
        <begin position="1"/>
        <end position="45"/>
    </location>
</feature>
<name>A0A391NUI5_9EUKA</name>
<reference evidence="2 3" key="1">
    <citation type="journal article" date="2018" name="PLoS ONE">
        <title>The draft genome of Kipferlia bialata reveals reductive genome evolution in fornicate parasites.</title>
        <authorList>
            <person name="Tanifuji G."/>
            <person name="Takabayashi S."/>
            <person name="Kume K."/>
            <person name="Takagi M."/>
            <person name="Nakayama T."/>
            <person name="Kamikawa R."/>
            <person name="Inagaki Y."/>
            <person name="Hashimoto T."/>
        </authorList>
    </citation>
    <scope>NUCLEOTIDE SEQUENCE [LARGE SCALE GENOMIC DNA]</scope>
    <source>
        <strain evidence="2">NY0173</strain>
    </source>
</reference>
<feature type="compositionally biased region" description="Basic residues" evidence="1">
    <location>
        <begin position="1"/>
        <end position="36"/>
    </location>
</feature>
<accession>A0A391NUI5</accession>
<evidence type="ECO:0000313" key="2">
    <source>
        <dbReference type="EMBL" id="GCA64210.1"/>
    </source>
</evidence>
<protein>
    <submittedName>
        <fullName evidence="2">Uncharacterized protein</fullName>
    </submittedName>
</protein>
<dbReference type="AlphaFoldDB" id="A0A391NUI5"/>
<dbReference type="EMBL" id="BDIP01006539">
    <property type="protein sequence ID" value="GCA64210.1"/>
    <property type="molecule type" value="Genomic_DNA"/>
</dbReference>
<organism evidence="2 3">
    <name type="scientific">Kipferlia bialata</name>
    <dbReference type="NCBI Taxonomy" id="797122"/>
    <lineage>
        <taxon>Eukaryota</taxon>
        <taxon>Metamonada</taxon>
        <taxon>Carpediemonas-like organisms</taxon>
        <taxon>Kipferlia</taxon>
    </lineage>
</organism>
<proteinExistence type="predicted"/>
<dbReference type="Proteomes" id="UP000265618">
    <property type="component" value="Unassembled WGS sequence"/>
</dbReference>
<sequence length="114" mass="12577">MTKKGKGNWRPKGATKKPQGKGQKGKKGQKRMKGQRGQKIQTPVEQFSWTTGLHLRPCPLGEAALRTRDATFFAPLPPSPPMPAPSVVQGLISDLGGEEWFKVCRIHTYPTNVL</sequence>
<evidence type="ECO:0000256" key="1">
    <source>
        <dbReference type="SAM" id="MobiDB-lite"/>
    </source>
</evidence>
<keyword evidence="3" id="KW-1185">Reference proteome</keyword>
<comment type="caution">
    <text evidence="2">The sequence shown here is derived from an EMBL/GenBank/DDBJ whole genome shotgun (WGS) entry which is preliminary data.</text>
</comment>
<gene>
    <name evidence="2" type="ORF">KIPB_013590</name>
</gene>